<comment type="caution">
    <text evidence="7">The sequence shown here is derived from an EMBL/GenBank/DDBJ whole genome shotgun (WGS) entry which is preliminary data.</text>
</comment>
<dbReference type="PANTHER" id="PTHR30055:SF151">
    <property type="entry name" value="TRANSCRIPTIONAL REGULATORY PROTEIN"/>
    <property type="match status" value="1"/>
</dbReference>
<dbReference type="PRINTS" id="PR00455">
    <property type="entry name" value="HTHTETR"/>
</dbReference>
<keyword evidence="2" id="KW-0805">Transcription regulation</keyword>
<keyword evidence="8" id="KW-1185">Reference proteome</keyword>
<evidence type="ECO:0000259" key="6">
    <source>
        <dbReference type="PROSITE" id="PS50977"/>
    </source>
</evidence>
<dbReference type="Pfam" id="PF02909">
    <property type="entry name" value="TetR_C_1"/>
    <property type="match status" value="1"/>
</dbReference>
<dbReference type="PROSITE" id="PS50977">
    <property type="entry name" value="HTH_TETR_2"/>
    <property type="match status" value="1"/>
</dbReference>
<dbReference type="PANTHER" id="PTHR30055">
    <property type="entry name" value="HTH-TYPE TRANSCRIPTIONAL REGULATOR RUTR"/>
    <property type="match status" value="1"/>
</dbReference>
<dbReference type="EMBL" id="JASITI010000003">
    <property type="protein sequence ID" value="MDK9494838.1"/>
    <property type="molecule type" value="Genomic_DNA"/>
</dbReference>
<sequence length="211" mass="22330">MGRPNQPLLNRGNIARAALDLLDEEGPQALKMRTLADRLGVRGASLYHHVASKDDVLDAVSELINEEIDLSPLDDPHWREGIAAYARGYRRVYLRHPNAIAPAARRQVEADKALRGYDALLAALVRAGCTPARAAEAAAAVDYLVLGSALETFTAGFGRAPADYRPHYPALADALTGAAATDSGLAGLDDRGFELGLGLLLDGLAAQLSPA</sequence>
<keyword evidence="4" id="KW-0804">Transcription</keyword>
<evidence type="ECO:0000256" key="2">
    <source>
        <dbReference type="ARBA" id="ARBA00023015"/>
    </source>
</evidence>
<dbReference type="InterPro" id="IPR003012">
    <property type="entry name" value="Tet_transcr_reg_TetR"/>
</dbReference>
<accession>A0ABT7GMN9</accession>
<dbReference type="Proteomes" id="UP001223390">
    <property type="component" value="Unassembled WGS sequence"/>
</dbReference>
<evidence type="ECO:0000256" key="5">
    <source>
        <dbReference type="PROSITE-ProRule" id="PRU00335"/>
    </source>
</evidence>
<dbReference type="InterPro" id="IPR009057">
    <property type="entry name" value="Homeodomain-like_sf"/>
</dbReference>
<feature type="domain" description="HTH tetR-type" evidence="6">
    <location>
        <begin position="8"/>
        <end position="68"/>
    </location>
</feature>
<keyword evidence="1" id="KW-0678">Repressor</keyword>
<dbReference type="SUPFAM" id="SSF48498">
    <property type="entry name" value="Tetracyclin repressor-like, C-terminal domain"/>
    <property type="match status" value="1"/>
</dbReference>
<keyword evidence="3 5" id="KW-0238">DNA-binding</keyword>
<evidence type="ECO:0000256" key="4">
    <source>
        <dbReference type="ARBA" id="ARBA00023163"/>
    </source>
</evidence>
<dbReference type="SUPFAM" id="SSF46689">
    <property type="entry name" value="Homeodomain-like"/>
    <property type="match status" value="1"/>
</dbReference>
<dbReference type="Pfam" id="PF00440">
    <property type="entry name" value="TetR_N"/>
    <property type="match status" value="1"/>
</dbReference>
<dbReference type="PRINTS" id="PR00400">
    <property type="entry name" value="TETREPRESSOR"/>
</dbReference>
<proteinExistence type="predicted"/>
<dbReference type="RefSeq" id="WP_285340579.1">
    <property type="nucleotide sequence ID" value="NZ_JASITI010000003.1"/>
</dbReference>
<dbReference type="InterPro" id="IPR001647">
    <property type="entry name" value="HTH_TetR"/>
</dbReference>
<dbReference type="InterPro" id="IPR004111">
    <property type="entry name" value="Repressor_TetR_C"/>
</dbReference>
<protein>
    <submittedName>
        <fullName evidence="7">TetR/AcrR family transcriptional regulator C-terminal domain-containing protein</fullName>
    </submittedName>
</protein>
<evidence type="ECO:0000256" key="1">
    <source>
        <dbReference type="ARBA" id="ARBA00022491"/>
    </source>
</evidence>
<organism evidence="7 8">
    <name type="scientific">Streptomyces katrae</name>
    <dbReference type="NCBI Taxonomy" id="68223"/>
    <lineage>
        <taxon>Bacteria</taxon>
        <taxon>Bacillati</taxon>
        <taxon>Actinomycetota</taxon>
        <taxon>Actinomycetes</taxon>
        <taxon>Kitasatosporales</taxon>
        <taxon>Streptomycetaceae</taxon>
        <taxon>Streptomyces</taxon>
    </lineage>
</organism>
<reference evidence="7 8" key="1">
    <citation type="submission" date="2023-05" db="EMBL/GenBank/DDBJ databases">
        <title>Sequencing and Assembly of Streptomyces sp. NP73.</title>
        <authorList>
            <person name="Konwar A.N."/>
            <person name="Saikia K."/>
            <person name="Thakur D."/>
        </authorList>
    </citation>
    <scope>NUCLEOTIDE SEQUENCE [LARGE SCALE GENOMIC DNA]</scope>
    <source>
        <strain evidence="7 8">NP73</strain>
    </source>
</reference>
<evidence type="ECO:0000313" key="8">
    <source>
        <dbReference type="Proteomes" id="UP001223390"/>
    </source>
</evidence>
<dbReference type="Gene3D" id="1.10.357.10">
    <property type="entry name" value="Tetracycline Repressor, domain 2"/>
    <property type="match status" value="1"/>
</dbReference>
<evidence type="ECO:0000256" key="3">
    <source>
        <dbReference type="ARBA" id="ARBA00023125"/>
    </source>
</evidence>
<evidence type="ECO:0000313" key="7">
    <source>
        <dbReference type="EMBL" id="MDK9494838.1"/>
    </source>
</evidence>
<feature type="DNA-binding region" description="H-T-H motif" evidence="5">
    <location>
        <begin position="31"/>
        <end position="50"/>
    </location>
</feature>
<gene>
    <name evidence="7" type="ORF">QEZ40_003473</name>
</gene>
<name>A0ABT7GMN9_9ACTN</name>
<dbReference type="InterPro" id="IPR050109">
    <property type="entry name" value="HTH-type_TetR-like_transc_reg"/>
</dbReference>
<dbReference type="InterPro" id="IPR036271">
    <property type="entry name" value="Tet_transcr_reg_TetR-rel_C_sf"/>
</dbReference>